<reference evidence="2 4" key="1">
    <citation type="submission" date="2022-06" db="EMBL/GenBank/DDBJ databases">
        <title>Leptospira isolates from biofilms formed at urban environments.</title>
        <authorList>
            <person name="Ribeiro P.S."/>
            <person name="Sousa T."/>
            <person name="Carvalho N."/>
            <person name="Aburjaile F."/>
            <person name="Neves F."/>
            <person name="Oliveira D."/>
            <person name="Blanco L."/>
            <person name="Lima J."/>
            <person name="Costa F."/>
            <person name="Brenig B."/>
            <person name="Soares S."/>
            <person name="Ramos R."/>
            <person name="Goes-Neto A."/>
            <person name="Matiuzzi M."/>
            <person name="Azevedo V."/>
            <person name="Ristow P."/>
        </authorList>
    </citation>
    <scope>NUCLEOTIDE SEQUENCE</scope>
    <source>
        <strain evidence="1 4">VSF19</strain>
        <strain evidence="2">VSF20</strain>
    </source>
</reference>
<dbReference type="EMBL" id="JAMQPM010000001">
    <property type="protein sequence ID" value="MCW7524783.1"/>
    <property type="molecule type" value="Genomic_DNA"/>
</dbReference>
<sequence>MNESIIYEISVQSFKRGLGNLIKILEKAEIHSETKKFPFENLLNARLFPDQFPLTKQIQIACDTAKLCVARISGKEAPVHEDSETNLIELKQRIHSVIQYLETYQKEDFKSVSEIKVSQPRWDGKYLTGFEYLTNHAIPNFYFHITTAYAILRHNGIEIGKKDYLGEMPFKK</sequence>
<dbReference type="SUPFAM" id="SSF109854">
    <property type="entry name" value="DinB/YfiT-like putative metalloenzymes"/>
    <property type="match status" value="1"/>
</dbReference>
<name>A0AAW5V8D4_9LEPT</name>
<evidence type="ECO:0000313" key="3">
    <source>
        <dbReference type="Proteomes" id="UP001208540"/>
    </source>
</evidence>
<keyword evidence="4" id="KW-1185">Reference proteome</keyword>
<dbReference type="InterPro" id="IPR018531">
    <property type="entry name" value="DUF1993"/>
</dbReference>
<dbReference type="Proteomes" id="UP001208912">
    <property type="component" value="Unassembled WGS sequence"/>
</dbReference>
<gene>
    <name evidence="1" type="ORF">ND861_00370</name>
    <name evidence="2" type="ORF">ND862_00370</name>
</gene>
<dbReference type="InterPro" id="IPR034660">
    <property type="entry name" value="DinB/YfiT-like"/>
</dbReference>
<proteinExistence type="predicted"/>
<dbReference type="Pfam" id="PF09351">
    <property type="entry name" value="DUF1993"/>
    <property type="match status" value="1"/>
</dbReference>
<evidence type="ECO:0000313" key="2">
    <source>
        <dbReference type="EMBL" id="MCW7528650.1"/>
    </source>
</evidence>
<comment type="caution">
    <text evidence="2">The sequence shown here is derived from an EMBL/GenBank/DDBJ whole genome shotgun (WGS) entry which is preliminary data.</text>
</comment>
<dbReference type="Proteomes" id="UP001208540">
    <property type="component" value="Unassembled WGS sequence"/>
</dbReference>
<dbReference type="EMBL" id="JAMQPL010000001">
    <property type="protein sequence ID" value="MCW7528650.1"/>
    <property type="molecule type" value="Genomic_DNA"/>
</dbReference>
<evidence type="ECO:0000313" key="4">
    <source>
        <dbReference type="Proteomes" id="UP001208912"/>
    </source>
</evidence>
<dbReference type="Gene3D" id="1.20.120.450">
    <property type="entry name" value="dinb family like domain"/>
    <property type="match status" value="1"/>
</dbReference>
<dbReference type="PANTHER" id="PTHR36922">
    <property type="entry name" value="BLL2446 PROTEIN"/>
    <property type="match status" value="1"/>
</dbReference>
<protein>
    <submittedName>
        <fullName evidence="2">DUF1993 domain-containing protein</fullName>
    </submittedName>
</protein>
<dbReference type="PANTHER" id="PTHR36922:SF1">
    <property type="entry name" value="DUF1993 DOMAIN-CONTAINING PROTEIN"/>
    <property type="match status" value="1"/>
</dbReference>
<accession>A0AAW5V8D4</accession>
<dbReference type="AlphaFoldDB" id="A0AAW5V8D4"/>
<evidence type="ECO:0000313" key="1">
    <source>
        <dbReference type="EMBL" id="MCW7524783.1"/>
    </source>
</evidence>
<organism evidence="2 3">
    <name type="scientific">Leptospira soteropolitanensis</name>
    <dbReference type="NCBI Taxonomy" id="2950025"/>
    <lineage>
        <taxon>Bacteria</taxon>
        <taxon>Pseudomonadati</taxon>
        <taxon>Spirochaetota</taxon>
        <taxon>Spirochaetia</taxon>
        <taxon>Leptospirales</taxon>
        <taxon>Leptospiraceae</taxon>
        <taxon>Leptospira</taxon>
    </lineage>
</organism>